<dbReference type="Gene3D" id="3.40.50.1000">
    <property type="entry name" value="HAD superfamily/HAD-like"/>
    <property type="match status" value="1"/>
</dbReference>
<dbReference type="GO" id="GO:0033883">
    <property type="term" value="F:pyridoxal phosphatase activity"/>
    <property type="evidence" value="ECO:0007669"/>
    <property type="project" value="UniProtKB-EC"/>
</dbReference>
<dbReference type="PANTHER" id="PTHR10000">
    <property type="entry name" value="PHOSPHOSERINE PHOSPHATASE"/>
    <property type="match status" value="1"/>
</dbReference>
<dbReference type="GO" id="GO:0000287">
    <property type="term" value="F:magnesium ion binding"/>
    <property type="evidence" value="ECO:0007669"/>
    <property type="project" value="UniProtKB-ARBA"/>
</dbReference>
<dbReference type="SUPFAM" id="SSF56784">
    <property type="entry name" value="HAD-like"/>
    <property type="match status" value="1"/>
</dbReference>
<reference evidence="1 2" key="1">
    <citation type="submission" date="2019-09" db="EMBL/GenBank/DDBJ databases">
        <title>Draft genome sequencing and comparative genomics of hatchery-associated Vibrios.</title>
        <authorList>
            <person name="Kehlet-Delgado H."/>
            <person name="Mueller R.S."/>
        </authorList>
    </citation>
    <scope>NUCLEOTIDE SEQUENCE [LARGE SCALE GENOMIC DNA]</scope>
    <source>
        <strain evidence="1 2">00-90-10</strain>
    </source>
</reference>
<sequence>MYQVLALDLDGTVLTDDHTIHPEVKKAIQEAKQHCHVMIVTGRHHTAARPYYYELGLDTPIICCNGTYVYDYQTETVLTQNAIEHEHALTFIDLAQEYKLKMVMYITDAMTYSSYNPFAYMLALEEWAEQAPEHHKPNIYRVDSFSETAKNTEFVWKFVVEGEQESVDRLMQTPWVKDHFNGERSWSNRIDFAAKGNSKGLRLAEYVNELGFQPSQVIAIGDNHNDISMLQYAGLGVAMFNADDTVKSNAQAVCKTDNNQDGLAHLIREQIKG</sequence>
<dbReference type="EMBL" id="VTXW01000024">
    <property type="protein sequence ID" value="NOH35544.1"/>
    <property type="molecule type" value="Genomic_DNA"/>
</dbReference>
<keyword evidence="1" id="KW-0378">Hydrolase</keyword>
<dbReference type="InterPro" id="IPR000150">
    <property type="entry name" value="Cof"/>
</dbReference>
<name>A0A7Y4DT07_9VIBR</name>
<dbReference type="PROSITE" id="PS01228">
    <property type="entry name" value="COF_1"/>
    <property type="match status" value="1"/>
</dbReference>
<dbReference type="SFLD" id="SFLDS00003">
    <property type="entry name" value="Haloacid_Dehalogenase"/>
    <property type="match status" value="1"/>
</dbReference>
<dbReference type="CDD" id="cd07516">
    <property type="entry name" value="HAD_Pase"/>
    <property type="match status" value="1"/>
</dbReference>
<gene>
    <name evidence="1" type="ORF">F0245_19655</name>
</gene>
<dbReference type="RefSeq" id="WP_171368927.1">
    <property type="nucleotide sequence ID" value="NZ_VTXW01000024.1"/>
</dbReference>
<dbReference type="GO" id="GO:0005829">
    <property type="term" value="C:cytosol"/>
    <property type="evidence" value="ECO:0007669"/>
    <property type="project" value="TreeGrafter"/>
</dbReference>
<dbReference type="PANTHER" id="PTHR10000:SF58">
    <property type="entry name" value="PYRIDOXAL PHOSPHATE PHOSPHATASE YBHA"/>
    <property type="match status" value="1"/>
</dbReference>
<dbReference type="NCBIfam" id="NF007821">
    <property type="entry name" value="PRK10530.1"/>
    <property type="match status" value="1"/>
</dbReference>
<dbReference type="InterPro" id="IPR036412">
    <property type="entry name" value="HAD-like_sf"/>
</dbReference>
<evidence type="ECO:0000313" key="2">
    <source>
        <dbReference type="Proteomes" id="UP000525336"/>
    </source>
</evidence>
<comment type="caution">
    <text evidence="1">The sequence shown here is derived from an EMBL/GenBank/DDBJ whole genome shotgun (WGS) entry which is preliminary data.</text>
</comment>
<proteinExistence type="predicted"/>
<dbReference type="Proteomes" id="UP000525336">
    <property type="component" value="Unassembled WGS sequence"/>
</dbReference>
<dbReference type="PROSITE" id="PS01229">
    <property type="entry name" value="COF_2"/>
    <property type="match status" value="1"/>
</dbReference>
<dbReference type="NCBIfam" id="TIGR01484">
    <property type="entry name" value="HAD-SF-IIB"/>
    <property type="match status" value="1"/>
</dbReference>
<dbReference type="EC" id="3.1.3.74" evidence="1"/>
<dbReference type="NCBIfam" id="TIGR00099">
    <property type="entry name" value="Cof-subfamily"/>
    <property type="match status" value="1"/>
</dbReference>
<protein>
    <submittedName>
        <fullName evidence="1">Pyridoxal phosphatase</fullName>
        <ecNumber evidence="1">3.1.3.74</ecNumber>
    </submittedName>
</protein>
<dbReference type="InterPro" id="IPR023214">
    <property type="entry name" value="HAD_sf"/>
</dbReference>
<accession>A0A7Y4DT07</accession>
<evidence type="ECO:0000313" key="1">
    <source>
        <dbReference type="EMBL" id="NOH35544.1"/>
    </source>
</evidence>
<dbReference type="SFLD" id="SFLDG01140">
    <property type="entry name" value="C2.B:_Phosphomannomutase_and_P"/>
    <property type="match status" value="1"/>
</dbReference>
<organism evidence="1 2">
    <name type="scientific">Vibrio chagasii</name>
    <dbReference type="NCBI Taxonomy" id="170679"/>
    <lineage>
        <taxon>Bacteria</taxon>
        <taxon>Pseudomonadati</taxon>
        <taxon>Pseudomonadota</taxon>
        <taxon>Gammaproteobacteria</taxon>
        <taxon>Vibrionales</taxon>
        <taxon>Vibrionaceae</taxon>
        <taxon>Vibrio</taxon>
    </lineage>
</organism>
<dbReference type="InterPro" id="IPR006379">
    <property type="entry name" value="HAD-SF_hydro_IIB"/>
</dbReference>
<dbReference type="Gene3D" id="3.30.1240.10">
    <property type="match status" value="1"/>
</dbReference>
<dbReference type="Pfam" id="PF08282">
    <property type="entry name" value="Hydrolase_3"/>
    <property type="match status" value="1"/>
</dbReference>
<dbReference type="AlphaFoldDB" id="A0A7Y4DT07"/>